<organism evidence="3 4">
    <name type="scientific">Pseudoclavibacter albus</name>
    <dbReference type="NCBI Taxonomy" id="272241"/>
    <lineage>
        <taxon>Bacteria</taxon>
        <taxon>Bacillati</taxon>
        <taxon>Actinomycetota</taxon>
        <taxon>Actinomycetes</taxon>
        <taxon>Micrococcales</taxon>
        <taxon>Microbacteriaceae</taxon>
        <taxon>Pseudoclavibacter</taxon>
    </lineage>
</organism>
<feature type="domain" description="PKD" evidence="2">
    <location>
        <begin position="123"/>
        <end position="201"/>
    </location>
</feature>
<proteinExistence type="predicted"/>
<sequence length="252" mass="25603">MGTGETCTDISVGNGGSGVDVGVTTEQVVGGSDAPASGSGDAGDSGWSGDAPGAVELPAVWRYDPITGKPIYARTRAPRGTAPAAPAPATLPTVIRSSDVANVAPKSGTLVTEPNGWAIMNTPMNAYVTATNHTATSTINSIPVTVTFTPESYEWTWGDGTVTTTEVPGDSWANLGQPNWSETATSHSYSERGTITLSVRIKYSATVSANGKTIPVTGLVTGPATSSPILVVRSDAALVANNCIDAPHDPGC</sequence>
<accession>A0ABT2HUX8</accession>
<dbReference type="SUPFAM" id="SSF49299">
    <property type="entry name" value="PKD domain"/>
    <property type="match status" value="1"/>
</dbReference>
<dbReference type="Proteomes" id="UP001525379">
    <property type="component" value="Unassembled WGS sequence"/>
</dbReference>
<dbReference type="InterPro" id="IPR013783">
    <property type="entry name" value="Ig-like_fold"/>
</dbReference>
<dbReference type="RefSeq" id="WP_260103758.1">
    <property type="nucleotide sequence ID" value="NZ_JALXSQ010000004.1"/>
</dbReference>
<evidence type="ECO:0000313" key="3">
    <source>
        <dbReference type="EMBL" id="MCT2042122.1"/>
    </source>
</evidence>
<dbReference type="EMBL" id="JALXSQ010000004">
    <property type="protein sequence ID" value="MCT2042122.1"/>
    <property type="molecule type" value="Genomic_DNA"/>
</dbReference>
<gene>
    <name evidence="3" type="ORF">M3D15_02025</name>
</gene>
<reference evidence="3 4" key="1">
    <citation type="submission" date="2022-04" db="EMBL/GenBank/DDBJ databases">
        <title>Human microbiome associated bacterial genomes.</title>
        <authorList>
            <person name="Sandstrom S."/>
            <person name="Salamzade R."/>
            <person name="Kalan L.R."/>
        </authorList>
    </citation>
    <scope>NUCLEOTIDE SEQUENCE [LARGE SCALE GENOMIC DNA]</scope>
    <source>
        <strain evidence="4">p3-SID1799</strain>
    </source>
</reference>
<protein>
    <recommendedName>
        <fullName evidence="2">PKD domain-containing protein</fullName>
    </recommendedName>
</protein>
<dbReference type="PROSITE" id="PS50093">
    <property type="entry name" value="PKD"/>
    <property type="match status" value="1"/>
</dbReference>
<feature type="region of interest" description="Disordered" evidence="1">
    <location>
        <begin position="1"/>
        <end position="53"/>
    </location>
</feature>
<feature type="compositionally biased region" description="Low complexity" evidence="1">
    <location>
        <begin position="30"/>
        <end position="53"/>
    </location>
</feature>
<evidence type="ECO:0000256" key="1">
    <source>
        <dbReference type="SAM" id="MobiDB-lite"/>
    </source>
</evidence>
<evidence type="ECO:0000313" key="4">
    <source>
        <dbReference type="Proteomes" id="UP001525379"/>
    </source>
</evidence>
<keyword evidence="4" id="KW-1185">Reference proteome</keyword>
<name>A0ABT2HUX8_9MICO</name>
<dbReference type="InterPro" id="IPR000601">
    <property type="entry name" value="PKD_dom"/>
</dbReference>
<dbReference type="InterPro" id="IPR035986">
    <property type="entry name" value="PKD_dom_sf"/>
</dbReference>
<evidence type="ECO:0000259" key="2">
    <source>
        <dbReference type="PROSITE" id="PS50093"/>
    </source>
</evidence>
<comment type="caution">
    <text evidence="3">The sequence shown here is derived from an EMBL/GenBank/DDBJ whole genome shotgun (WGS) entry which is preliminary data.</text>
</comment>
<dbReference type="Gene3D" id="2.60.40.10">
    <property type="entry name" value="Immunoglobulins"/>
    <property type="match status" value="1"/>
</dbReference>